<dbReference type="RefSeq" id="XP_009029906.1">
    <property type="nucleotide sequence ID" value="XM_009031658.1"/>
</dbReference>
<dbReference type="Proteomes" id="UP000015101">
    <property type="component" value="Unassembled WGS sequence"/>
</dbReference>
<accession>T1FHF0</accession>
<feature type="region of interest" description="Disordered" evidence="1">
    <location>
        <begin position="57"/>
        <end position="78"/>
    </location>
</feature>
<proteinExistence type="predicted"/>
<dbReference type="InParanoid" id="T1FHF0"/>
<feature type="region of interest" description="Disordered" evidence="1">
    <location>
        <begin position="355"/>
        <end position="420"/>
    </location>
</feature>
<feature type="region of interest" description="Disordered" evidence="1">
    <location>
        <begin position="96"/>
        <end position="119"/>
    </location>
</feature>
<organism evidence="3 4">
    <name type="scientific">Helobdella robusta</name>
    <name type="common">Californian leech</name>
    <dbReference type="NCBI Taxonomy" id="6412"/>
    <lineage>
        <taxon>Eukaryota</taxon>
        <taxon>Metazoa</taxon>
        <taxon>Spiralia</taxon>
        <taxon>Lophotrochozoa</taxon>
        <taxon>Annelida</taxon>
        <taxon>Clitellata</taxon>
        <taxon>Hirudinea</taxon>
        <taxon>Rhynchobdellida</taxon>
        <taxon>Glossiphoniidae</taxon>
        <taxon>Helobdella</taxon>
    </lineage>
</organism>
<evidence type="ECO:0000256" key="1">
    <source>
        <dbReference type="SAM" id="MobiDB-lite"/>
    </source>
</evidence>
<sequence length="492" mass="54041">MPSYTNIQNSIAKTFICFLVLEDVQINKYLQEFQVFRERSSRDTYRSLKRDIANKLKQQKDSNKHHQHHSHTTSNGLGGHKASCASLLFLASSGGSVSSGGTQTQLPTIKENSSSSRANVNNMDGADVKGCMNTSGSVGHLFSMASRKKHSFAFLQSANFRRTITCNESILPTATTTTTNNIIINHNNKNALSSSSSSFLQVPAVSTQPSSSMSTTTTTAHYLHPLRRNQSISLIDRQRVVAPTQSDLIPTTMISGYGSGPSHYPNSNASMVHRKLGVGASIDSCYPALCVVNENGEKVFQDEDLFDGCLHVVQQQQQQQQQPFSGLMMNRNLGFHSSSASTSALVESDEVDCDQFEHTTSSSQNNNGDNNKNNIFTAKNNNNNNSTNNSNNSNNKINNSSSSSSSNNNKTNNNNNNNSNATFLDIEEFNGRNRRVSCPYVQLKSLELSTFFSDYLSLTYEFQSGSQDPSVYKIYSGALLNIAKIAIYKLID</sequence>
<dbReference type="HOGENOM" id="CLU_554650_0_0_1"/>
<feature type="compositionally biased region" description="Polar residues" evidence="1">
    <location>
        <begin position="102"/>
        <end position="119"/>
    </location>
</feature>
<keyword evidence="4" id="KW-1185">Reference proteome</keyword>
<evidence type="ECO:0000313" key="3">
    <source>
        <dbReference type="EnsemblMetazoa" id="HelroP181871"/>
    </source>
</evidence>
<dbReference type="EMBL" id="KB097680">
    <property type="protein sequence ID" value="ESN91948.1"/>
    <property type="molecule type" value="Genomic_DNA"/>
</dbReference>
<dbReference type="AlphaFoldDB" id="T1FHF0"/>
<dbReference type="EnsemblMetazoa" id="HelroT181871">
    <property type="protein sequence ID" value="HelroP181871"/>
    <property type="gene ID" value="HelroG181871"/>
</dbReference>
<name>T1FHF0_HELRO</name>
<dbReference type="CTD" id="20208249"/>
<reference evidence="4" key="1">
    <citation type="submission" date="2012-12" db="EMBL/GenBank/DDBJ databases">
        <authorList>
            <person name="Hellsten U."/>
            <person name="Grimwood J."/>
            <person name="Chapman J.A."/>
            <person name="Shapiro H."/>
            <person name="Aerts A."/>
            <person name="Otillar R.P."/>
            <person name="Terry A.Y."/>
            <person name="Boore J.L."/>
            <person name="Simakov O."/>
            <person name="Marletaz F."/>
            <person name="Cho S.-J."/>
            <person name="Edsinger-Gonzales E."/>
            <person name="Havlak P."/>
            <person name="Kuo D.-H."/>
            <person name="Larsson T."/>
            <person name="Lv J."/>
            <person name="Arendt D."/>
            <person name="Savage R."/>
            <person name="Osoegawa K."/>
            <person name="de Jong P."/>
            <person name="Lindberg D.R."/>
            <person name="Seaver E.C."/>
            <person name="Weisblat D.A."/>
            <person name="Putnam N.H."/>
            <person name="Grigoriev I.V."/>
            <person name="Rokhsar D.S."/>
        </authorList>
    </citation>
    <scope>NUCLEOTIDE SEQUENCE</scope>
</reference>
<evidence type="ECO:0000313" key="4">
    <source>
        <dbReference type="Proteomes" id="UP000015101"/>
    </source>
</evidence>
<dbReference type="EMBL" id="AMQM01007865">
    <property type="status" value="NOT_ANNOTATED_CDS"/>
    <property type="molecule type" value="Genomic_DNA"/>
</dbReference>
<reference evidence="3" key="3">
    <citation type="submission" date="2015-06" db="UniProtKB">
        <authorList>
            <consortium name="EnsemblMetazoa"/>
        </authorList>
    </citation>
    <scope>IDENTIFICATION</scope>
</reference>
<protein>
    <submittedName>
        <fullName evidence="2 3">Uncharacterized protein</fullName>
    </submittedName>
</protein>
<dbReference type="GeneID" id="20208249"/>
<evidence type="ECO:0000313" key="2">
    <source>
        <dbReference type="EMBL" id="ESN91948.1"/>
    </source>
</evidence>
<feature type="compositionally biased region" description="Low complexity" evidence="1">
    <location>
        <begin position="365"/>
        <end position="420"/>
    </location>
</feature>
<dbReference type="EMBL" id="AMQM01007864">
    <property type="status" value="NOT_ANNOTATED_CDS"/>
    <property type="molecule type" value="Genomic_DNA"/>
</dbReference>
<reference evidence="2 4" key="2">
    <citation type="journal article" date="2013" name="Nature">
        <title>Insights into bilaterian evolution from three spiralian genomes.</title>
        <authorList>
            <person name="Simakov O."/>
            <person name="Marletaz F."/>
            <person name="Cho S.J."/>
            <person name="Edsinger-Gonzales E."/>
            <person name="Havlak P."/>
            <person name="Hellsten U."/>
            <person name="Kuo D.H."/>
            <person name="Larsson T."/>
            <person name="Lv J."/>
            <person name="Arendt D."/>
            <person name="Savage R."/>
            <person name="Osoegawa K."/>
            <person name="de Jong P."/>
            <person name="Grimwood J."/>
            <person name="Chapman J.A."/>
            <person name="Shapiro H."/>
            <person name="Aerts A."/>
            <person name="Otillar R.P."/>
            <person name="Terry A.Y."/>
            <person name="Boore J.L."/>
            <person name="Grigoriev I.V."/>
            <person name="Lindberg D.R."/>
            <person name="Seaver E.C."/>
            <person name="Weisblat D.A."/>
            <person name="Putnam N.H."/>
            <person name="Rokhsar D.S."/>
        </authorList>
    </citation>
    <scope>NUCLEOTIDE SEQUENCE</scope>
</reference>
<gene>
    <name evidence="3" type="primary">20208249</name>
    <name evidence="2" type="ORF">HELRODRAFT_181871</name>
</gene>
<dbReference type="KEGG" id="hro:HELRODRAFT_181871"/>